<dbReference type="EMBL" id="SRXV01000002">
    <property type="protein sequence ID" value="TGY93402.1"/>
    <property type="molecule type" value="Genomic_DNA"/>
</dbReference>
<feature type="transmembrane region" description="Helical" evidence="4">
    <location>
        <begin position="388"/>
        <end position="412"/>
    </location>
</feature>
<keyword evidence="4" id="KW-0812">Transmembrane</keyword>
<dbReference type="PANTHER" id="PTHR43630">
    <property type="entry name" value="POLY-BETA-1,6-N-ACETYL-D-GLUCOSAMINE SYNTHASE"/>
    <property type="match status" value="1"/>
</dbReference>
<feature type="domain" description="Glycosyltransferase 2-like" evidence="5">
    <location>
        <begin position="66"/>
        <end position="232"/>
    </location>
</feature>
<evidence type="ECO:0000256" key="2">
    <source>
        <dbReference type="ARBA" id="ARBA00022676"/>
    </source>
</evidence>
<dbReference type="GO" id="GO:0016757">
    <property type="term" value="F:glycosyltransferase activity"/>
    <property type="evidence" value="ECO:0007669"/>
    <property type="project" value="UniProtKB-KW"/>
</dbReference>
<keyword evidence="4" id="KW-0472">Membrane</keyword>
<evidence type="ECO:0000256" key="3">
    <source>
        <dbReference type="ARBA" id="ARBA00022679"/>
    </source>
</evidence>
<dbReference type="Gene3D" id="3.90.550.10">
    <property type="entry name" value="Spore Coat Polysaccharide Biosynthesis Protein SpsA, Chain A"/>
    <property type="match status" value="1"/>
</dbReference>
<dbReference type="Pfam" id="PF00535">
    <property type="entry name" value="Glycos_transf_2"/>
    <property type="match status" value="1"/>
</dbReference>
<keyword evidence="4" id="KW-1133">Transmembrane helix</keyword>
<protein>
    <submittedName>
        <fullName evidence="6">Glycosyltransferase</fullName>
    </submittedName>
</protein>
<comment type="similarity">
    <text evidence="1">Belongs to the glycosyltransferase 2 family.</text>
</comment>
<dbReference type="AlphaFoldDB" id="A0A4S2HD70"/>
<organism evidence="6 7">
    <name type="scientific">Marinicauda pacifica</name>
    <dbReference type="NCBI Taxonomy" id="1133559"/>
    <lineage>
        <taxon>Bacteria</taxon>
        <taxon>Pseudomonadati</taxon>
        <taxon>Pseudomonadota</taxon>
        <taxon>Alphaproteobacteria</taxon>
        <taxon>Maricaulales</taxon>
        <taxon>Maricaulaceae</taxon>
        <taxon>Marinicauda</taxon>
    </lineage>
</organism>
<feature type="transmembrane region" description="Helical" evidence="4">
    <location>
        <begin position="350"/>
        <end position="376"/>
    </location>
</feature>
<keyword evidence="2" id="KW-0328">Glycosyltransferase</keyword>
<evidence type="ECO:0000256" key="4">
    <source>
        <dbReference type="SAM" id="Phobius"/>
    </source>
</evidence>
<dbReference type="SUPFAM" id="SSF53448">
    <property type="entry name" value="Nucleotide-diphospho-sugar transferases"/>
    <property type="match status" value="1"/>
</dbReference>
<dbReference type="InterPro" id="IPR029044">
    <property type="entry name" value="Nucleotide-diphossugar_trans"/>
</dbReference>
<dbReference type="Proteomes" id="UP000305451">
    <property type="component" value="Unassembled WGS sequence"/>
</dbReference>
<sequence>MDALLGGGILAAQAISLVIITSGVLQNAVQLIQFSVAARSLSRDKPVESAALLWRRYGNLVPPVAILAPAYNEELTVVESVRTMLALRYPRYEIIVINDGSSDNTLNRLIEAFALEPSVRAHETVLHHAPIRAVYTSRDFPSLVVIDKKNGGKADALNAGISLARAPVFCAIDADTLLEPDALLRAVRPMIEDPARVIAVGGSIRIANGCRFEAGRITEIGLPRNLLALFQTVEYLRAFLVARLAWSKAGALTIISGAFGVFRRGLVIEAGGYRTDLVGEDMELVVRLHHHMQRSGKAYRIAYLPEPLAFTEVPETLRALASQRARWQRGALESYFAHKSMTLNPRYGRVGLLGLLHMLLVYVVGPPLEVCGYILIPLLWLGGFLSLPWFLAFLAVTFAFGVAISVATLLLAERQLRRFPKISQLALLLAVAVLENFGYRQLNTIWRLKGWWQFARKRGEWGTMTRKGFAPSSPDRKSQ</sequence>
<evidence type="ECO:0000313" key="6">
    <source>
        <dbReference type="EMBL" id="TGY93402.1"/>
    </source>
</evidence>
<dbReference type="OrthoDB" id="276604at2"/>
<dbReference type="CDD" id="cd06423">
    <property type="entry name" value="CESA_like"/>
    <property type="match status" value="1"/>
</dbReference>
<accession>A0A4S2HD70</accession>
<name>A0A4S2HD70_9PROT</name>
<dbReference type="PANTHER" id="PTHR43630:SF1">
    <property type="entry name" value="POLY-BETA-1,6-N-ACETYL-D-GLUCOSAMINE SYNTHASE"/>
    <property type="match status" value="1"/>
</dbReference>
<dbReference type="InterPro" id="IPR001173">
    <property type="entry name" value="Glyco_trans_2-like"/>
</dbReference>
<keyword evidence="3 6" id="KW-0808">Transferase</keyword>
<evidence type="ECO:0000256" key="1">
    <source>
        <dbReference type="ARBA" id="ARBA00006739"/>
    </source>
</evidence>
<comment type="caution">
    <text evidence="6">The sequence shown here is derived from an EMBL/GenBank/DDBJ whole genome shotgun (WGS) entry which is preliminary data.</text>
</comment>
<keyword evidence="7" id="KW-1185">Reference proteome</keyword>
<evidence type="ECO:0000313" key="7">
    <source>
        <dbReference type="Proteomes" id="UP000305451"/>
    </source>
</evidence>
<evidence type="ECO:0000259" key="5">
    <source>
        <dbReference type="Pfam" id="PF00535"/>
    </source>
</evidence>
<gene>
    <name evidence="6" type="ORF">E5162_09565</name>
</gene>
<proteinExistence type="inferred from homology"/>
<reference evidence="6 7" key="1">
    <citation type="journal article" date="2013" name="Int. J. Syst. Evol. Microbiol.">
        <title>Marinicauda pacifica gen. nov., sp. nov., a prosthecate alphaproteobacterium of the family Hyphomonadaceae isolated from deep seawater.</title>
        <authorList>
            <person name="Zhang X.Y."/>
            <person name="Li G.W."/>
            <person name="Wang C.S."/>
            <person name="Zhang Y.J."/>
            <person name="Xu X.W."/>
            <person name="Li H."/>
            <person name="Liu A."/>
            <person name="Liu C."/>
            <person name="Xie B.B."/>
            <person name="Qin Q.L."/>
            <person name="Xu Z."/>
            <person name="Chen X.L."/>
            <person name="Zhou B.C."/>
            <person name="Zhang Y.Z."/>
        </authorList>
    </citation>
    <scope>NUCLEOTIDE SEQUENCE [LARGE SCALE GENOMIC DNA]</scope>
    <source>
        <strain evidence="6 7">P-1 km-3</strain>
    </source>
</reference>